<sequence length="125" mass="13483">MCVNNAEQQRGINNAMNTDDLTIKGYKKNDLQRSGTSGAVAHLVRQSATNSEVRGSNPSPGQVSFSMLLCVHPALNGELGLLRPGKSKGGEESNGKLPHNAVCQEQSGPYSWFPDAWTKRGTHFT</sequence>
<name>A0AAV4A6V7_9GAST</name>
<gene>
    <name evidence="2" type="ORF">PoB_002846900</name>
</gene>
<evidence type="ECO:0000313" key="2">
    <source>
        <dbReference type="EMBL" id="GFO01964.1"/>
    </source>
</evidence>
<evidence type="ECO:0000313" key="3">
    <source>
        <dbReference type="Proteomes" id="UP000735302"/>
    </source>
</evidence>
<dbReference type="EMBL" id="BLXT01003551">
    <property type="protein sequence ID" value="GFO01964.1"/>
    <property type="molecule type" value="Genomic_DNA"/>
</dbReference>
<evidence type="ECO:0000256" key="1">
    <source>
        <dbReference type="SAM" id="MobiDB-lite"/>
    </source>
</evidence>
<organism evidence="2 3">
    <name type="scientific">Plakobranchus ocellatus</name>
    <dbReference type="NCBI Taxonomy" id="259542"/>
    <lineage>
        <taxon>Eukaryota</taxon>
        <taxon>Metazoa</taxon>
        <taxon>Spiralia</taxon>
        <taxon>Lophotrochozoa</taxon>
        <taxon>Mollusca</taxon>
        <taxon>Gastropoda</taxon>
        <taxon>Heterobranchia</taxon>
        <taxon>Euthyneura</taxon>
        <taxon>Panpulmonata</taxon>
        <taxon>Sacoglossa</taxon>
        <taxon>Placobranchoidea</taxon>
        <taxon>Plakobranchidae</taxon>
        <taxon>Plakobranchus</taxon>
    </lineage>
</organism>
<comment type="caution">
    <text evidence="2">The sequence shown here is derived from an EMBL/GenBank/DDBJ whole genome shotgun (WGS) entry which is preliminary data.</text>
</comment>
<dbReference type="Proteomes" id="UP000735302">
    <property type="component" value="Unassembled WGS sequence"/>
</dbReference>
<feature type="region of interest" description="Disordered" evidence="1">
    <location>
        <begin position="82"/>
        <end position="101"/>
    </location>
</feature>
<dbReference type="AlphaFoldDB" id="A0AAV4A6V7"/>
<proteinExistence type="predicted"/>
<reference evidence="2 3" key="1">
    <citation type="journal article" date="2021" name="Elife">
        <title>Chloroplast acquisition without the gene transfer in kleptoplastic sea slugs, Plakobranchus ocellatus.</title>
        <authorList>
            <person name="Maeda T."/>
            <person name="Takahashi S."/>
            <person name="Yoshida T."/>
            <person name="Shimamura S."/>
            <person name="Takaki Y."/>
            <person name="Nagai Y."/>
            <person name="Toyoda A."/>
            <person name="Suzuki Y."/>
            <person name="Arimoto A."/>
            <person name="Ishii H."/>
            <person name="Satoh N."/>
            <person name="Nishiyama T."/>
            <person name="Hasebe M."/>
            <person name="Maruyama T."/>
            <person name="Minagawa J."/>
            <person name="Obokata J."/>
            <person name="Shigenobu S."/>
        </authorList>
    </citation>
    <scope>NUCLEOTIDE SEQUENCE [LARGE SCALE GENOMIC DNA]</scope>
</reference>
<keyword evidence="3" id="KW-1185">Reference proteome</keyword>
<protein>
    <submittedName>
        <fullName evidence="2">Uncharacterized protein</fullName>
    </submittedName>
</protein>
<accession>A0AAV4A6V7</accession>